<dbReference type="NCBIfam" id="NF004790">
    <property type="entry name" value="PRK06136.1"/>
    <property type="match status" value="1"/>
</dbReference>
<keyword evidence="2 8" id="KW-0489">Methyltransferase</keyword>
<dbReference type="InterPro" id="IPR003043">
    <property type="entry name" value="Uropor_MeTrfase_CS"/>
</dbReference>
<dbReference type="FunFam" id="3.40.1010.10:FF:000001">
    <property type="entry name" value="Siroheme synthase"/>
    <property type="match status" value="1"/>
</dbReference>
<dbReference type="Proteomes" id="UP000029738">
    <property type="component" value="Unassembled WGS sequence"/>
</dbReference>
<dbReference type="PROSITE" id="PS00839">
    <property type="entry name" value="SUMT_1"/>
    <property type="match status" value="1"/>
</dbReference>
<dbReference type="GO" id="GO:0004851">
    <property type="term" value="F:uroporphyrin-III C-methyltransferase activity"/>
    <property type="evidence" value="ECO:0007669"/>
    <property type="project" value="UniProtKB-EC"/>
</dbReference>
<comment type="caution">
    <text evidence="11">The sequence shown here is derived from an EMBL/GenBank/DDBJ whole genome shotgun (WGS) entry which is preliminary data.</text>
</comment>
<evidence type="ECO:0000313" key="11">
    <source>
        <dbReference type="EMBL" id="KAF3887945.1"/>
    </source>
</evidence>
<proteinExistence type="inferred from homology"/>
<dbReference type="InterPro" id="IPR000878">
    <property type="entry name" value="4pyrrol_Mease"/>
</dbReference>
<comment type="function">
    <text evidence="7">Catalyzes the two successive C-2 and C-7 methylation reactions involved in the conversion of uroporphyrinogen III to precorrin-2 via the intermediate formation of precorrin-1. It is a step in the biosynthesis of both cobalamin (vitamin B12) and siroheme.</text>
</comment>
<dbReference type="InterPro" id="IPR014776">
    <property type="entry name" value="4pyrrole_Mease_sub2"/>
</dbReference>
<dbReference type="Gene3D" id="3.30.950.10">
    <property type="entry name" value="Methyltransferase, Cobalt-precorrin-4 Transmethylase, Domain 2"/>
    <property type="match status" value="1"/>
</dbReference>
<dbReference type="CDD" id="cd06578">
    <property type="entry name" value="HemD"/>
    <property type="match status" value="1"/>
</dbReference>
<evidence type="ECO:0000256" key="3">
    <source>
        <dbReference type="ARBA" id="ARBA00022679"/>
    </source>
</evidence>
<evidence type="ECO:0000259" key="9">
    <source>
        <dbReference type="Pfam" id="PF00590"/>
    </source>
</evidence>
<feature type="domain" description="Tetrapyrrole methylase" evidence="9">
    <location>
        <begin position="7"/>
        <end position="213"/>
    </location>
</feature>
<evidence type="ECO:0000256" key="5">
    <source>
        <dbReference type="ARBA" id="ARBA00023244"/>
    </source>
</evidence>
<dbReference type="PANTHER" id="PTHR45790:SF3">
    <property type="entry name" value="S-ADENOSYL-L-METHIONINE-DEPENDENT UROPORPHYRINOGEN III METHYLTRANSFERASE, CHLOROPLASTIC"/>
    <property type="match status" value="1"/>
</dbReference>
<accession>A0A8S9T6B6</accession>
<dbReference type="GO" id="GO:0032259">
    <property type="term" value="P:methylation"/>
    <property type="evidence" value="ECO:0007669"/>
    <property type="project" value="UniProtKB-KW"/>
</dbReference>
<dbReference type="Pfam" id="PF02602">
    <property type="entry name" value="HEM4"/>
    <property type="match status" value="1"/>
</dbReference>
<dbReference type="InterPro" id="IPR014777">
    <property type="entry name" value="4pyrrole_Mease_sub1"/>
</dbReference>
<dbReference type="NCBIfam" id="TIGR01469">
    <property type="entry name" value="cobA_cysG_Cterm"/>
    <property type="match status" value="1"/>
</dbReference>
<dbReference type="GO" id="GO:0004852">
    <property type="term" value="F:uroporphyrinogen-III synthase activity"/>
    <property type="evidence" value="ECO:0007669"/>
    <property type="project" value="InterPro"/>
</dbReference>
<dbReference type="InterPro" id="IPR036108">
    <property type="entry name" value="4pyrrol_syn_uPrphyn_synt_sf"/>
</dbReference>
<dbReference type="CDD" id="cd11642">
    <property type="entry name" value="SUMT"/>
    <property type="match status" value="1"/>
</dbReference>
<dbReference type="InterPro" id="IPR050161">
    <property type="entry name" value="Siro_Cobalamin_biosynth"/>
</dbReference>
<dbReference type="SUPFAM" id="SSF69618">
    <property type="entry name" value="HemD-like"/>
    <property type="match status" value="1"/>
</dbReference>
<comment type="pathway">
    <text evidence="6">Porphyrin-containing compound metabolism.</text>
</comment>
<keyword evidence="3 8" id="KW-0808">Transferase</keyword>
<dbReference type="AlphaFoldDB" id="A0A8S9T6B6"/>
<reference evidence="11" key="1">
    <citation type="journal article" date="2015" name="Genome Announc.">
        <title>Draft Genome Sequence of Tolypothrix boutellei Strain VB521301.</title>
        <authorList>
            <person name="Chandrababunaidu M.M."/>
            <person name="Singh D."/>
            <person name="Sen D."/>
            <person name="Bhan S."/>
            <person name="Das S."/>
            <person name="Gupta A."/>
            <person name="Adhikary S.P."/>
            <person name="Tripathy S."/>
        </authorList>
    </citation>
    <scope>NUCLEOTIDE SEQUENCE</scope>
    <source>
        <strain evidence="11">VB521301</strain>
    </source>
</reference>
<organism evidence="11 12">
    <name type="scientific">Tolypothrix bouteillei VB521301</name>
    <dbReference type="NCBI Taxonomy" id="1479485"/>
    <lineage>
        <taxon>Bacteria</taxon>
        <taxon>Bacillati</taxon>
        <taxon>Cyanobacteriota</taxon>
        <taxon>Cyanophyceae</taxon>
        <taxon>Nostocales</taxon>
        <taxon>Tolypothrichaceae</taxon>
        <taxon>Tolypothrix</taxon>
    </lineage>
</organism>
<keyword evidence="4" id="KW-0949">S-adenosyl-L-methionine</keyword>
<dbReference type="Pfam" id="PF00590">
    <property type="entry name" value="TP_methylase"/>
    <property type="match status" value="1"/>
</dbReference>
<keyword evidence="5" id="KW-0627">Porphyrin biosynthesis</keyword>
<name>A0A8S9T6B6_9CYAN</name>
<dbReference type="InterPro" id="IPR003754">
    <property type="entry name" value="4pyrrol_synth_uPrphyn_synth"/>
</dbReference>
<feature type="domain" description="Tetrapyrrole biosynthesis uroporphyrinogen III synthase" evidence="10">
    <location>
        <begin position="294"/>
        <end position="544"/>
    </location>
</feature>
<evidence type="ECO:0000313" key="12">
    <source>
        <dbReference type="Proteomes" id="UP000029738"/>
    </source>
</evidence>
<dbReference type="PROSITE" id="PS00840">
    <property type="entry name" value="SUMT_2"/>
    <property type="match status" value="1"/>
</dbReference>
<sequence length="553" mass="60223">MNKPKGKVYLVGAGPGDIAYLTLKACKLLSIAEVLIYDALVDTELLQHLPQDCLQVNVGKRGGQPSTPQTEINNLLVKYCQLGRQVVRLKSGDPFIFGRSTSEIEALKAADCAFEVIPGISSALAAPLLAGIPLTDPVMSRCFAVLTAHEPDALDWEALSRLETLVILMGAQQLGEIIHRLVRQGRSRTTPIAIIQWAATPQQQIWTGTLENILEQTSGVSLSPAAIVIGQVVELRPYLEPKNIYIEEFLFSNAPHLETMDANLPPSPPLPLSPSLPLTGKTVLVTRAAGQSSQFTQALTSQGATVIEMPTIEIVPPSSWEGLDNAISQISSFDWLILTSTNGVDYFFERLFAQNKDARTLSDLKIAVVGEKTAQSLKQRCLQADFIPPNFVADSLIENFPEELAGKKVLFPRVETGGREILVQELTAKGALVVEVAAYQSRCPENVPPPAEIALQNGTVDVITFTSSKTVQFFYQLIQKVFSKNSQEDLSFALPEVSSHQSIAKSIEKVCIASIGPQTSKTCRSLFGRVDVEAEEYTLEGLTQALIKWSINS</sequence>
<keyword evidence="12" id="KW-1185">Reference proteome</keyword>
<evidence type="ECO:0000259" key="10">
    <source>
        <dbReference type="Pfam" id="PF02602"/>
    </source>
</evidence>
<gene>
    <name evidence="11" type="primary">cobA</name>
    <name evidence="11" type="ORF">DA73_0400022470</name>
</gene>
<dbReference type="RefSeq" id="WP_038089489.1">
    <property type="nucleotide sequence ID" value="NZ_JHEG04000001.1"/>
</dbReference>
<dbReference type="EMBL" id="JHEG04000001">
    <property type="protein sequence ID" value="KAF3887945.1"/>
    <property type="molecule type" value="Genomic_DNA"/>
</dbReference>
<dbReference type="GO" id="GO:0019354">
    <property type="term" value="P:siroheme biosynthetic process"/>
    <property type="evidence" value="ECO:0007669"/>
    <property type="project" value="InterPro"/>
</dbReference>
<protein>
    <recommendedName>
        <fullName evidence="1">uroporphyrinogen-III C-methyltransferase</fullName>
        <ecNumber evidence="1">2.1.1.107</ecNumber>
    </recommendedName>
</protein>
<evidence type="ECO:0000256" key="7">
    <source>
        <dbReference type="ARBA" id="ARBA00054030"/>
    </source>
</evidence>
<dbReference type="InterPro" id="IPR035996">
    <property type="entry name" value="4pyrrol_Methylase_sf"/>
</dbReference>
<dbReference type="Gene3D" id="3.40.50.10090">
    <property type="match status" value="2"/>
</dbReference>
<evidence type="ECO:0000256" key="2">
    <source>
        <dbReference type="ARBA" id="ARBA00022603"/>
    </source>
</evidence>
<dbReference type="EC" id="2.1.1.107" evidence="1"/>
<evidence type="ECO:0000256" key="8">
    <source>
        <dbReference type="RuleBase" id="RU003960"/>
    </source>
</evidence>
<reference evidence="11" key="2">
    <citation type="submission" date="2019-11" db="EMBL/GenBank/DDBJ databases">
        <title>Improved Assembly of Tolypothrix boutellei genome.</title>
        <authorList>
            <person name="Sarangi A.N."/>
            <person name="Mukherjee M."/>
            <person name="Ghosh S."/>
            <person name="Singh D."/>
            <person name="Das A."/>
            <person name="Kant S."/>
            <person name="Prusty A."/>
            <person name="Tripathy S."/>
        </authorList>
    </citation>
    <scope>NUCLEOTIDE SEQUENCE</scope>
    <source>
        <strain evidence="11">VB521301</strain>
    </source>
</reference>
<evidence type="ECO:0000256" key="6">
    <source>
        <dbReference type="ARBA" id="ARBA00023444"/>
    </source>
</evidence>
<evidence type="ECO:0000256" key="1">
    <source>
        <dbReference type="ARBA" id="ARBA00012162"/>
    </source>
</evidence>
<dbReference type="Gene3D" id="3.40.1010.10">
    <property type="entry name" value="Cobalt-precorrin-4 Transmethylase, Domain 1"/>
    <property type="match status" value="1"/>
</dbReference>
<dbReference type="SUPFAM" id="SSF53790">
    <property type="entry name" value="Tetrapyrrole methylase"/>
    <property type="match status" value="1"/>
</dbReference>
<evidence type="ECO:0000256" key="4">
    <source>
        <dbReference type="ARBA" id="ARBA00022691"/>
    </source>
</evidence>
<dbReference type="InterPro" id="IPR006366">
    <property type="entry name" value="CobA/CysG_C"/>
</dbReference>
<dbReference type="PANTHER" id="PTHR45790">
    <property type="entry name" value="SIROHEME SYNTHASE-RELATED"/>
    <property type="match status" value="1"/>
</dbReference>
<comment type="similarity">
    <text evidence="8">Belongs to the precorrin methyltransferase family.</text>
</comment>
<dbReference type="FunFam" id="3.40.50.10090:FF:000001">
    <property type="entry name" value="Bifunctional uroporphyrinogen-III C-methyltransferase/uroporphyrinogen-III synthase"/>
    <property type="match status" value="1"/>
</dbReference>